<evidence type="ECO:0000256" key="3">
    <source>
        <dbReference type="ARBA" id="ARBA00022771"/>
    </source>
</evidence>
<dbReference type="PANTHER" id="PTHR45831:SF2">
    <property type="entry name" value="LD24721P"/>
    <property type="match status" value="1"/>
</dbReference>
<keyword evidence="1" id="KW-0479">Metal-binding</keyword>
<keyword evidence="14" id="KW-1185">Reference proteome</keyword>
<dbReference type="PROSITE" id="PS50234">
    <property type="entry name" value="VWFA"/>
    <property type="match status" value="1"/>
</dbReference>
<dbReference type="SUPFAM" id="SSF48452">
    <property type="entry name" value="TPR-like"/>
    <property type="match status" value="1"/>
</dbReference>
<gene>
    <name evidence="11" type="ORF">GPM918_LOCUS34041</name>
    <name evidence="10" type="ORF">OVA965_LOCUS20690</name>
    <name evidence="13" type="ORF">SRO942_LOCUS34735</name>
    <name evidence="12" type="ORF">TMI583_LOCUS21140</name>
</gene>
<evidence type="ECO:0000313" key="14">
    <source>
        <dbReference type="Proteomes" id="UP000663829"/>
    </source>
</evidence>
<dbReference type="GO" id="GO:0016020">
    <property type="term" value="C:membrane"/>
    <property type="evidence" value="ECO:0007669"/>
    <property type="project" value="TreeGrafter"/>
</dbReference>
<comment type="caution">
    <text evidence="11">The sequence shown here is derived from an EMBL/GenBank/DDBJ whole genome shotgun (WGS) entry which is preliminary data.</text>
</comment>
<evidence type="ECO:0000256" key="5">
    <source>
        <dbReference type="ARBA" id="ARBA00022833"/>
    </source>
</evidence>
<feature type="region of interest" description="Disordered" evidence="7">
    <location>
        <begin position="190"/>
        <end position="220"/>
    </location>
</feature>
<dbReference type="EMBL" id="CAJNOQ010018572">
    <property type="protein sequence ID" value="CAF1431919.1"/>
    <property type="molecule type" value="Genomic_DNA"/>
</dbReference>
<evidence type="ECO:0000256" key="2">
    <source>
        <dbReference type="ARBA" id="ARBA00022737"/>
    </source>
</evidence>
<dbReference type="EMBL" id="CAJOBA010022177">
    <property type="protein sequence ID" value="CAF3915726.1"/>
    <property type="molecule type" value="Genomic_DNA"/>
</dbReference>
<dbReference type="GO" id="GO:0006620">
    <property type="term" value="P:post-translational protein targeting to endoplasmic reticulum membrane"/>
    <property type="evidence" value="ECO:0007669"/>
    <property type="project" value="TreeGrafter"/>
</dbReference>
<dbReference type="Pfam" id="PF13519">
    <property type="entry name" value="VWA_2"/>
    <property type="match status" value="1"/>
</dbReference>
<dbReference type="AlphaFoldDB" id="A0A815N3J1"/>
<dbReference type="Proteomes" id="UP000682733">
    <property type="component" value="Unassembled WGS sequence"/>
</dbReference>
<dbReference type="InterPro" id="IPR019734">
    <property type="entry name" value="TPR_rpt"/>
</dbReference>
<dbReference type="GO" id="GO:0060090">
    <property type="term" value="F:molecular adaptor activity"/>
    <property type="evidence" value="ECO:0007669"/>
    <property type="project" value="TreeGrafter"/>
</dbReference>
<organism evidence="11 14">
    <name type="scientific">Didymodactylos carnosus</name>
    <dbReference type="NCBI Taxonomy" id="1234261"/>
    <lineage>
        <taxon>Eukaryota</taxon>
        <taxon>Metazoa</taxon>
        <taxon>Spiralia</taxon>
        <taxon>Gnathifera</taxon>
        <taxon>Rotifera</taxon>
        <taxon>Eurotatoria</taxon>
        <taxon>Bdelloidea</taxon>
        <taxon>Philodinida</taxon>
        <taxon>Philodinidae</taxon>
        <taxon>Didymodactylos</taxon>
    </lineage>
</organism>
<dbReference type="CDD" id="cd00198">
    <property type="entry name" value="vWFA"/>
    <property type="match status" value="1"/>
</dbReference>
<evidence type="ECO:0000256" key="7">
    <source>
        <dbReference type="SAM" id="MobiDB-lite"/>
    </source>
</evidence>
<evidence type="ECO:0000259" key="8">
    <source>
        <dbReference type="PROSITE" id="PS50135"/>
    </source>
</evidence>
<dbReference type="PANTHER" id="PTHR45831">
    <property type="entry name" value="LD24721P"/>
    <property type="match status" value="1"/>
</dbReference>
<evidence type="ECO:0000313" key="12">
    <source>
        <dbReference type="EMBL" id="CAF3915726.1"/>
    </source>
</evidence>
<dbReference type="Proteomes" id="UP000677228">
    <property type="component" value="Unassembled WGS sequence"/>
</dbReference>
<dbReference type="EMBL" id="CAJOBC010084005">
    <property type="protein sequence ID" value="CAF4310402.1"/>
    <property type="molecule type" value="Genomic_DNA"/>
</dbReference>
<dbReference type="Gene3D" id="3.30.60.90">
    <property type="match status" value="1"/>
</dbReference>
<dbReference type="InterPro" id="IPR011990">
    <property type="entry name" value="TPR-like_helical_dom_sf"/>
</dbReference>
<evidence type="ECO:0000256" key="4">
    <source>
        <dbReference type="ARBA" id="ARBA00022803"/>
    </source>
</evidence>
<protein>
    <recommendedName>
        <fullName evidence="15">VWFA domain-containing protein</fullName>
    </recommendedName>
</protein>
<dbReference type="InterPro" id="IPR047150">
    <property type="entry name" value="SGT"/>
</dbReference>
<dbReference type="Gene3D" id="1.25.40.10">
    <property type="entry name" value="Tetratricopeptide repeat domain"/>
    <property type="match status" value="1"/>
</dbReference>
<keyword evidence="2" id="KW-0677">Repeat</keyword>
<evidence type="ECO:0000256" key="6">
    <source>
        <dbReference type="PROSITE-ProRule" id="PRU00228"/>
    </source>
</evidence>
<keyword evidence="4" id="KW-0802">TPR repeat</keyword>
<dbReference type="Pfam" id="PF07719">
    <property type="entry name" value="TPR_2"/>
    <property type="match status" value="1"/>
</dbReference>
<dbReference type="InterPro" id="IPR000433">
    <property type="entry name" value="Znf_ZZ"/>
</dbReference>
<dbReference type="InterPro" id="IPR013105">
    <property type="entry name" value="TPR_2"/>
</dbReference>
<dbReference type="InterPro" id="IPR043145">
    <property type="entry name" value="Znf_ZZ_sf"/>
</dbReference>
<dbReference type="SUPFAM" id="SSF53300">
    <property type="entry name" value="vWA-like"/>
    <property type="match status" value="1"/>
</dbReference>
<dbReference type="CDD" id="cd02249">
    <property type="entry name" value="ZZ"/>
    <property type="match status" value="1"/>
</dbReference>
<evidence type="ECO:0000313" key="13">
    <source>
        <dbReference type="EMBL" id="CAF4310402.1"/>
    </source>
</evidence>
<dbReference type="InterPro" id="IPR002035">
    <property type="entry name" value="VWF_A"/>
</dbReference>
<dbReference type="EMBL" id="CAJNOK010011087">
    <property type="protein sequence ID" value="CAF1131783.1"/>
    <property type="molecule type" value="Genomic_DNA"/>
</dbReference>
<feature type="domain" description="VWFA" evidence="9">
    <location>
        <begin position="243"/>
        <end position="442"/>
    </location>
</feature>
<sequence>MSDATAKPTASSEKLKRQANGAFKEGNYSLAIELFSYALEQVPKYAPYLTNRALCYYRLNEADKVLKDALASIQSDPKWVKGYFYKGKALELLNCKQEALACYQKCCELEPDQKEYAKVLRECMETTVAATPARTTVMTAAEQQSSKHNVKCDVCGCYPIIGTRYKCSVCDDYDLCSKCLSSNPNQKGHKDTHPLIPHKQPQDLPTTLLKRPSTTNSFRSASPIPVPAQCQQIDVGVAIHSYNIVLVIDVSLSMIGYEANNRINSLKNRWPVTERGIIKIASQLGLNDRLTCLAFNAKVYEVMDGESANVAKLKLALILSSLKPSIDDKNSGTALYDAINATFNVLLRNKLAGLLLGDSNRNQIILITDGEDVSSTQSSLAQACKQMKQICQDMETDMLMIGIGLEAQGRYAMNRLKQHGGDRCKFLDLTSLSELDDIFDRLSMVFTQRTAVINV</sequence>
<evidence type="ECO:0000259" key="9">
    <source>
        <dbReference type="PROSITE" id="PS50234"/>
    </source>
</evidence>
<dbReference type="GO" id="GO:0072380">
    <property type="term" value="C:TRC complex"/>
    <property type="evidence" value="ECO:0007669"/>
    <property type="project" value="TreeGrafter"/>
</dbReference>
<reference evidence="11" key="1">
    <citation type="submission" date="2021-02" db="EMBL/GenBank/DDBJ databases">
        <authorList>
            <person name="Nowell W R."/>
        </authorList>
    </citation>
    <scope>NUCLEOTIDE SEQUENCE</scope>
</reference>
<keyword evidence="5" id="KW-0862">Zinc</keyword>
<name>A0A815N3J1_9BILA</name>
<dbReference type="PROSITE" id="PS50135">
    <property type="entry name" value="ZF_ZZ_2"/>
    <property type="match status" value="1"/>
</dbReference>
<dbReference type="Pfam" id="PF00569">
    <property type="entry name" value="ZZ"/>
    <property type="match status" value="1"/>
</dbReference>
<dbReference type="Proteomes" id="UP000663829">
    <property type="component" value="Unassembled WGS sequence"/>
</dbReference>
<feature type="domain" description="ZZ-type" evidence="8">
    <location>
        <begin position="147"/>
        <end position="203"/>
    </location>
</feature>
<dbReference type="SMART" id="SM00291">
    <property type="entry name" value="ZnF_ZZ"/>
    <property type="match status" value="1"/>
</dbReference>
<dbReference type="SMART" id="SM00028">
    <property type="entry name" value="TPR"/>
    <property type="match status" value="3"/>
</dbReference>
<evidence type="ECO:0000313" key="10">
    <source>
        <dbReference type="EMBL" id="CAF1131783.1"/>
    </source>
</evidence>
<dbReference type="PROSITE" id="PS01357">
    <property type="entry name" value="ZF_ZZ_1"/>
    <property type="match status" value="1"/>
</dbReference>
<dbReference type="GO" id="GO:0008270">
    <property type="term" value="F:zinc ion binding"/>
    <property type="evidence" value="ECO:0007669"/>
    <property type="project" value="UniProtKB-KW"/>
</dbReference>
<proteinExistence type="predicted"/>
<dbReference type="Gene3D" id="3.40.50.410">
    <property type="entry name" value="von Willebrand factor, type A domain"/>
    <property type="match status" value="1"/>
</dbReference>
<dbReference type="InterPro" id="IPR036465">
    <property type="entry name" value="vWFA_dom_sf"/>
</dbReference>
<dbReference type="OrthoDB" id="2423701at2759"/>
<accession>A0A815N3J1</accession>
<dbReference type="SUPFAM" id="SSF57850">
    <property type="entry name" value="RING/U-box"/>
    <property type="match status" value="1"/>
</dbReference>
<evidence type="ECO:0000313" key="11">
    <source>
        <dbReference type="EMBL" id="CAF1431919.1"/>
    </source>
</evidence>
<evidence type="ECO:0000256" key="1">
    <source>
        <dbReference type="ARBA" id="ARBA00022723"/>
    </source>
</evidence>
<dbReference type="Proteomes" id="UP000681722">
    <property type="component" value="Unassembled WGS sequence"/>
</dbReference>
<evidence type="ECO:0008006" key="15">
    <source>
        <dbReference type="Google" id="ProtNLM"/>
    </source>
</evidence>
<keyword evidence="3 6" id="KW-0863">Zinc-finger</keyword>